<dbReference type="PROSITE" id="PS00094">
    <property type="entry name" value="C5_MTASE_1"/>
    <property type="match status" value="1"/>
</dbReference>
<feature type="active site" evidence="6">
    <location>
        <position position="97"/>
    </location>
</feature>
<evidence type="ECO:0000313" key="8">
    <source>
        <dbReference type="EMBL" id="RKN04180.1"/>
    </source>
</evidence>
<dbReference type="InterPro" id="IPR029063">
    <property type="entry name" value="SAM-dependent_MTases_sf"/>
</dbReference>
<dbReference type="InterPro" id="IPR001525">
    <property type="entry name" value="C5_MeTfrase"/>
</dbReference>
<dbReference type="GO" id="GO:0009307">
    <property type="term" value="P:DNA restriction-modification system"/>
    <property type="evidence" value="ECO:0007669"/>
    <property type="project" value="UniProtKB-KW"/>
</dbReference>
<gene>
    <name evidence="9" type="ORF">D7318_28980</name>
    <name evidence="8" type="ORF">D7319_29440</name>
</gene>
<dbReference type="EC" id="2.1.1.37" evidence="1"/>
<evidence type="ECO:0000256" key="1">
    <source>
        <dbReference type="ARBA" id="ARBA00011975"/>
    </source>
</evidence>
<dbReference type="GO" id="GO:0044027">
    <property type="term" value="P:negative regulation of gene expression via chromosomal CpG island methylation"/>
    <property type="evidence" value="ECO:0007669"/>
    <property type="project" value="TreeGrafter"/>
</dbReference>
<dbReference type="InterPro" id="IPR050390">
    <property type="entry name" value="C5-Methyltransferase"/>
</dbReference>
<comment type="caution">
    <text evidence="8">The sequence shown here is derived from an EMBL/GenBank/DDBJ whole genome shotgun (WGS) entry which is preliminary data.</text>
</comment>
<keyword evidence="4 6" id="KW-0949">S-adenosyl-L-methionine</keyword>
<comment type="similarity">
    <text evidence="6">Belongs to the class I-like SAM-binding methyltransferase superfamily. C5-methyltransferase family.</text>
</comment>
<dbReference type="InterPro" id="IPR018117">
    <property type="entry name" value="C5_DNA_meth_AS"/>
</dbReference>
<name>A0A3A9VTW6_9ACTN</name>
<dbReference type="GO" id="GO:0032259">
    <property type="term" value="P:methylation"/>
    <property type="evidence" value="ECO:0007669"/>
    <property type="project" value="UniProtKB-KW"/>
</dbReference>
<dbReference type="SUPFAM" id="SSF53335">
    <property type="entry name" value="S-adenosyl-L-methionine-dependent methyltransferases"/>
    <property type="match status" value="1"/>
</dbReference>
<dbReference type="Proteomes" id="UP000268652">
    <property type="component" value="Unassembled WGS sequence"/>
</dbReference>
<reference evidence="10 11" key="1">
    <citation type="submission" date="2018-09" db="EMBL/GenBank/DDBJ databases">
        <title>Streptomyces sp. nov. DS1-2, an endophytic actinomycete isolated from roots of Dendrobium scabrilingue.</title>
        <authorList>
            <person name="Kuncharoen N."/>
            <person name="Kudo T."/>
            <person name="Ohkuma M."/>
            <person name="Yuki M."/>
            <person name="Tanasupawat S."/>
        </authorList>
    </citation>
    <scope>NUCLEOTIDE SEQUENCE [LARGE SCALE GENOMIC DNA]</scope>
    <source>
        <strain evidence="8 11">AZ1-7</strain>
        <strain evidence="9 10">DS1-2</strain>
    </source>
</reference>
<protein>
    <recommendedName>
        <fullName evidence="1">DNA (cytosine-5-)-methyltransferase</fullName>
        <ecNumber evidence="1">2.1.1.37</ecNumber>
    </recommendedName>
</protein>
<dbReference type="OrthoDB" id="9813719at2"/>
<evidence type="ECO:0000256" key="4">
    <source>
        <dbReference type="ARBA" id="ARBA00022691"/>
    </source>
</evidence>
<evidence type="ECO:0000313" key="11">
    <source>
        <dbReference type="Proteomes" id="UP000275024"/>
    </source>
</evidence>
<evidence type="ECO:0000256" key="7">
    <source>
        <dbReference type="SAM" id="MobiDB-lite"/>
    </source>
</evidence>
<dbReference type="EMBL" id="RBDY01000038">
    <property type="protein sequence ID" value="RKN14490.1"/>
    <property type="molecule type" value="Genomic_DNA"/>
</dbReference>
<organism evidence="8 11">
    <name type="scientific">Streptomyces radicis</name>
    <dbReference type="NCBI Taxonomy" id="1750517"/>
    <lineage>
        <taxon>Bacteria</taxon>
        <taxon>Bacillati</taxon>
        <taxon>Actinomycetota</taxon>
        <taxon>Actinomycetes</taxon>
        <taxon>Kitasatosporales</taxon>
        <taxon>Streptomycetaceae</taxon>
        <taxon>Streptomyces</taxon>
    </lineage>
</organism>
<evidence type="ECO:0000256" key="3">
    <source>
        <dbReference type="ARBA" id="ARBA00022679"/>
    </source>
</evidence>
<keyword evidence="5" id="KW-0680">Restriction system</keyword>
<dbReference type="AlphaFoldDB" id="A0A3A9VTW6"/>
<dbReference type="Gene3D" id="3.40.50.150">
    <property type="entry name" value="Vaccinia Virus protein VP39"/>
    <property type="match status" value="1"/>
</dbReference>
<feature type="region of interest" description="Disordered" evidence="7">
    <location>
        <begin position="390"/>
        <end position="415"/>
    </location>
</feature>
<dbReference type="PRINTS" id="PR00105">
    <property type="entry name" value="C5METTRFRASE"/>
</dbReference>
<evidence type="ECO:0000313" key="10">
    <source>
        <dbReference type="Proteomes" id="UP000268652"/>
    </source>
</evidence>
<accession>A0A3A9VTW6</accession>
<keyword evidence="10" id="KW-1185">Reference proteome</keyword>
<dbReference type="PROSITE" id="PS51679">
    <property type="entry name" value="SAM_MT_C5"/>
    <property type="match status" value="1"/>
</dbReference>
<dbReference type="Gene3D" id="3.90.120.10">
    <property type="entry name" value="DNA Methylase, subunit A, domain 2"/>
    <property type="match status" value="1"/>
</dbReference>
<keyword evidence="2 6" id="KW-0489">Methyltransferase</keyword>
<dbReference type="EMBL" id="RBDX01000039">
    <property type="protein sequence ID" value="RKN04180.1"/>
    <property type="molecule type" value="Genomic_DNA"/>
</dbReference>
<evidence type="ECO:0000313" key="9">
    <source>
        <dbReference type="EMBL" id="RKN14490.1"/>
    </source>
</evidence>
<dbReference type="GO" id="GO:0003677">
    <property type="term" value="F:DNA binding"/>
    <property type="evidence" value="ECO:0007669"/>
    <property type="project" value="TreeGrafter"/>
</dbReference>
<sequence length="415" mass="44898">MPPLTAARSSARTRPIGKVLSLFTGAGGLDVGLERAGLATVACMEVDADARAVLAANRPGWAMLGNGDVNTAAQYLTPRALGMKRGELDLIAGGPPCQPFSKAAQWASTARSGMEDDRAKCVHGMLDLLESFLPRALLVENVEGFLRGKGNASEVIDEGLAGINDRHGTSYRMVAKVVDAADYGVPQRRRRAIGIAYRDGAEVHLPEATHAGNPMRAWDVLWDLEEDEKPVATGQWAALLPSIPEGGNYLHLTARGNGEELFGWRTRYWSFLLKLAKDRPSWTLPASPGPSTGPFHWENRPLSVREQMRLQTFPDEWRIDQPFRAGRRMVGNATPPLLAEVLGRTIVRDLELGGASARSRLLAGAPSLLPVRQLRVPRAVAPVPIPEAYQPHVGTKEAHPGEGVGPSPRRLATRG</sequence>
<dbReference type="RefSeq" id="WP_120700214.1">
    <property type="nucleotide sequence ID" value="NZ_RBDX01000039.1"/>
</dbReference>
<dbReference type="Pfam" id="PF00145">
    <property type="entry name" value="DNA_methylase"/>
    <property type="match status" value="1"/>
</dbReference>
<keyword evidence="3 6" id="KW-0808">Transferase</keyword>
<evidence type="ECO:0000256" key="5">
    <source>
        <dbReference type="ARBA" id="ARBA00022747"/>
    </source>
</evidence>
<evidence type="ECO:0000256" key="2">
    <source>
        <dbReference type="ARBA" id="ARBA00022603"/>
    </source>
</evidence>
<dbReference type="GO" id="GO:0003886">
    <property type="term" value="F:DNA (cytosine-5-)-methyltransferase activity"/>
    <property type="evidence" value="ECO:0007669"/>
    <property type="project" value="UniProtKB-EC"/>
</dbReference>
<dbReference type="PANTHER" id="PTHR10629:SF52">
    <property type="entry name" value="DNA (CYTOSINE-5)-METHYLTRANSFERASE 1"/>
    <property type="match status" value="1"/>
</dbReference>
<evidence type="ECO:0000256" key="6">
    <source>
        <dbReference type="PROSITE-ProRule" id="PRU01016"/>
    </source>
</evidence>
<dbReference type="Proteomes" id="UP000275024">
    <property type="component" value="Unassembled WGS sequence"/>
</dbReference>
<dbReference type="PANTHER" id="PTHR10629">
    <property type="entry name" value="CYTOSINE-SPECIFIC METHYLTRANSFERASE"/>
    <property type="match status" value="1"/>
</dbReference>
<proteinExistence type="inferred from homology"/>